<evidence type="ECO:0000259" key="4">
    <source>
        <dbReference type="PROSITE" id="PS01124"/>
    </source>
</evidence>
<evidence type="ECO:0000313" key="5">
    <source>
        <dbReference type="EMBL" id="MCZ4549203.1"/>
    </source>
</evidence>
<evidence type="ECO:0000256" key="1">
    <source>
        <dbReference type="ARBA" id="ARBA00023015"/>
    </source>
</evidence>
<dbReference type="Proteomes" id="UP001067235">
    <property type="component" value="Unassembled WGS sequence"/>
</dbReference>
<keyword evidence="6" id="KW-1185">Reference proteome</keyword>
<gene>
    <name evidence="5" type="ORF">O4213_04370</name>
</gene>
<comment type="caution">
    <text evidence="5">The sequence shown here is derived from an EMBL/GenBank/DDBJ whole genome shotgun (WGS) entry which is preliminary data.</text>
</comment>
<evidence type="ECO:0000256" key="3">
    <source>
        <dbReference type="ARBA" id="ARBA00023163"/>
    </source>
</evidence>
<dbReference type="PROSITE" id="PS01124">
    <property type="entry name" value="HTH_ARAC_FAMILY_2"/>
    <property type="match status" value="1"/>
</dbReference>
<dbReference type="EMBL" id="JAPWIE010000001">
    <property type="protein sequence ID" value="MCZ4549203.1"/>
    <property type="molecule type" value="Genomic_DNA"/>
</dbReference>
<dbReference type="Pfam" id="PF12625">
    <property type="entry name" value="Arabinose_bd"/>
    <property type="match status" value="1"/>
</dbReference>
<dbReference type="InterPro" id="IPR009057">
    <property type="entry name" value="Homeodomain-like_sf"/>
</dbReference>
<proteinExistence type="predicted"/>
<feature type="domain" description="HTH araC/xylS-type" evidence="4">
    <location>
        <begin position="265"/>
        <end position="350"/>
    </location>
</feature>
<dbReference type="RefSeq" id="WP_301569684.1">
    <property type="nucleotide sequence ID" value="NZ_JAPWIE010000001.1"/>
</dbReference>
<dbReference type="Pfam" id="PF12833">
    <property type="entry name" value="HTH_18"/>
    <property type="match status" value="1"/>
</dbReference>
<dbReference type="SMART" id="SM00342">
    <property type="entry name" value="HTH_ARAC"/>
    <property type="match status" value="1"/>
</dbReference>
<keyword evidence="2" id="KW-0238">DNA-binding</keyword>
<evidence type="ECO:0000313" key="6">
    <source>
        <dbReference type="Proteomes" id="UP001067235"/>
    </source>
</evidence>
<dbReference type="PANTHER" id="PTHR47894">
    <property type="entry name" value="HTH-TYPE TRANSCRIPTIONAL REGULATOR GADX"/>
    <property type="match status" value="1"/>
</dbReference>
<sequence length="358" mass="40596">MSEAVIGHSSVDGHAHRVFAATTDPWDHPRTTVGVSLLCDWAARRGAGPTALLVGTGISAEAVADAEYLIEAQQEMAVIRNFLTTFDNLPGLGVEVGRDYHLTAYGYYGYLLMTCSVVSDMVRLGLRYSPLTFAFSTIHGEFRPGDRWALTLRTDNVPDDIACFVVERDISASLQMQRELFAHTTENPLQEVHFEHEAPPPDALARYERVFGVPVLFDQDRTELIFDEDYLDWQLPMANEHTEAVMVDHCERIRAERIRSGGIAGRVRSHLMTLPTLDHTLDECAAELQYSSRTLRRCLTREGTSYREIHDDTRRSVAHDLLRDTSLPRTQIAERLGYRDWSSFTRAMRRWGDPQRPS</sequence>
<dbReference type="SUPFAM" id="SSF46689">
    <property type="entry name" value="Homeodomain-like"/>
    <property type="match status" value="1"/>
</dbReference>
<keyword evidence="1" id="KW-0805">Transcription regulation</keyword>
<dbReference type="Gene3D" id="1.10.10.60">
    <property type="entry name" value="Homeodomain-like"/>
    <property type="match status" value="1"/>
</dbReference>
<dbReference type="PANTHER" id="PTHR47894:SF1">
    <property type="entry name" value="HTH-TYPE TRANSCRIPTIONAL REGULATOR VQSM"/>
    <property type="match status" value="1"/>
</dbReference>
<protein>
    <submittedName>
        <fullName evidence="5">AraC family transcriptional regulator</fullName>
    </submittedName>
</protein>
<evidence type="ECO:0000256" key="2">
    <source>
        <dbReference type="ARBA" id="ARBA00023125"/>
    </source>
</evidence>
<dbReference type="InterPro" id="IPR018060">
    <property type="entry name" value="HTH_AraC"/>
</dbReference>
<keyword evidence="3" id="KW-0804">Transcription</keyword>
<accession>A0ABT4MQD0</accession>
<name>A0ABT4MQD0_GORRU</name>
<organism evidence="5 6">
    <name type="scientific">Gordonia rubripertincta</name>
    <name type="common">Rhodococcus corallinus</name>
    <dbReference type="NCBI Taxonomy" id="36822"/>
    <lineage>
        <taxon>Bacteria</taxon>
        <taxon>Bacillati</taxon>
        <taxon>Actinomycetota</taxon>
        <taxon>Actinomycetes</taxon>
        <taxon>Mycobacteriales</taxon>
        <taxon>Gordoniaceae</taxon>
        <taxon>Gordonia</taxon>
    </lineage>
</organism>
<reference evidence="5" key="1">
    <citation type="submission" date="2022-12" db="EMBL/GenBank/DDBJ databases">
        <authorList>
            <person name="Krivoruchko A.V."/>
            <person name="Elkin A."/>
        </authorList>
    </citation>
    <scope>NUCLEOTIDE SEQUENCE</scope>
    <source>
        <strain evidence="5">IEGM 1388</strain>
    </source>
</reference>
<dbReference type="InterPro" id="IPR032687">
    <property type="entry name" value="AraC-type_N"/>
</dbReference>